<dbReference type="Proteomes" id="UP000658320">
    <property type="component" value="Unassembled WGS sequence"/>
</dbReference>
<protein>
    <submittedName>
        <fullName evidence="1">Uncharacterized protein</fullName>
    </submittedName>
</protein>
<reference evidence="1" key="1">
    <citation type="journal article" date="2014" name="Int. J. Syst. Evol. Microbiol.">
        <title>Complete genome sequence of Corynebacterium casei LMG S-19264T (=DSM 44701T), isolated from a smear-ripened cheese.</title>
        <authorList>
            <consortium name="US DOE Joint Genome Institute (JGI-PGF)"/>
            <person name="Walter F."/>
            <person name="Albersmeier A."/>
            <person name="Kalinowski J."/>
            <person name="Ruckert C."/>
        </authorList>
    </citation>
    <scope>NUCLEOTIDE SEQUENCE</scope>
    <source>
        <strain evidence="1">JCM 4346</strain>
    </source>
</reference>
<dbReference type="EMBL" id="BMSX01000041">
    <property type="protein sequence ID" value="GGR61351.1"/>
    <property type="molecule type" value="Genomic_DNA"/>
</dbReference>
<dbReference type="AlphaFoldDB" id="A0A918FNW0"/>
<accession>A0A918FNW0</accession>
<sequence length="85" mass="9632">MRGMPEATDHTFITRFRIPRAMWDAYGTAASRVGVDRSADLVDHVRDFIRKHGNEQELADLAAAEQELAERRARKGGRPKKEPIS</sequence>
<name>A0A918FNW0_9ACTN</name>
<gene>
    <name evidence="1" type="ORF">GCM10010251_92670</name>
</gene>
<evidence type="ECO:0000313" key="1">
    <source>
        <dbReference type="EMBL" id="GGR61351.1"/>
    </source>
</evidence>
<evidence type="ECO:0000313" key="2">
    <source>
        <dbReference type="Proteomes" id="UP000658320"/>
    </source>
</evidence>
<keyword evidence="2" id="KW-1185">Reference proteome</keyword>
<organism evidence="1 2">
    <name type="scientific">Streptomyces aurantiogriseus</name>
    <dbReference type="NCBI Taxonomy" id="66870"/>
    <lineage>
        <taxon>Bacteria</taxon>
        <taxon>Bacillati</taxon>
        <taxon>Actinomycetota</taxon>
        <taxon>Actinomycetes</taxon>
        <taxon>Kitasatosporales</taxon>
        <taxon>Streptomycetaceae</taxon>
        <taxon>Streptomyces</taxon>
    </lineage>
</organism>
<comment type="caution">
    <text evidence="1">The sequence shown here is derived from an EMBL/GenBank/DDBJ whole genome shotgun (WGS) entry which is preliminary data.</text>
</comment>
<reference evidence="1" key="2">
    <citation type="submission" date="2020-09" db="EMBL/GenBank/DDBJ databases">
        <authorList>
            <person name="Sun Q."/>
            <person name="Ohkuma M."/>
        </authorList>
    </citation>
    <scope>NUCLEOTIDE SEQUENCE</scope>
    <source>
        <strain evidence="1">JCM 4346</strain>
    </source>
</reference>
<proteinExistence type="predicted"/>